<dbReference type="GO" id="GO:0006260">
    <property type="term" value="P:DNA replication"/>
    <property type="evidence" value="ECO:0007669"/>
    <property type="project" value="UniProtKB-KW"/>
</dbReference>
<dbReference type="GO" id="GO:0000166">
    <property type="term" value="F:nucleotide binding"/>
    <property type="evidence" value="ECO:0007669"/>
    <property type="project" value="UniProtKB-KW"/>
</dbReference>
<dbReference type="SUPFAM" id="SSF52540">
    <property type="entry name" value="P-loop containing nucleoside triphosphate hydrolases"/>
    <property type="match status" value="1"/>
</dbReference>
<sequence length="376" mass="43266">MSALINNQAKETQSKPKEFRLNSQQLFLTYSQCPIDLELILNHLKSLVEIDKYIVAQEKHQDGNLHIHCYLLLKSKLNLKNPRKFDYQEYHPKIEGCRSYKNVIKYVTKDGNYITNYEKDILEKIINDNKKASEIYVEARKLAVEDKVEEGMKILEHAKTARDLCIHGNTIRRNLESLVPKRRKIVFPLSDFRIDFEWDRTKTLILWGPTNTGKSSLAKALLPDSLFVSHIDRLRDYNSKNYTGIIFDDMSFKHIPRDGQLHLVDNYDDRDIHCRYAPAFIPAGTPKIITSNNPPSEILLVLDPAIARRVQIVNIEYQVWGNPNPDTTTTTTTTTPSRSNSFITPVTTFGGDFEWVKERFRGVPGTSASQDAERPA</sequence>
<evidence type="ECO:0000256" key="1">
    <source>
        <dbReference type="ARBA" id="ARBA00004147"/>
    </source>
</evidence>
<dbReference type="PROSITE" id="PS52020">
    <property type="entry name" value="CRESS_DNA_REP"/>
    <property type="match status" value="1"/>
</dbReference>
<evidence type="ECO:0000256" key="6">
    <source>
        <dbReference type="ARBA" id="ARBA00022723"/>
    </source>
</evidence>
<evidence type="ECO:0000256" key="10">
    <source>
        <dbReference type="ARBA" id="ARBA00023124"/>
    </source>
</evidence>
<keyword evidence="7" id="KW-0547">Nucleotide-binding</keyword>
<feature type="region of interest" description="Disordered" evidence="12">
    <location>
        <begin position="322"/>
        <end position="341"/>
    </location>
</feature>
<dbReference type="EMBL" id="KY487988">
    <property type="protein sequence ID" value="AUM62043.1"/>
    <property type="molecule type" value="Genomic_DNA"/>
</dbReference>
<dbReference type="GO" id="GO:0005198">
    <property type="term" value="F:structural molecule activity"/>
    <property type="evidence" value="ECO:0007669"/>
    <property type="project" value="InterPro"/>
</dbReference>
<evidence type="ECO:0000313" key="14">
    <source>
        <dbReference type="EMBL" id="AUM62043.1"/>
    </source>
</evidence>
<keyword evidence="6" id="KW-0479">Metal-binding</keyword>
<evidence type="ECO:0000259" key="13">
    <source>
        <dbReference type="PROSITE" id="PS52020"/>
    </source>
</evidence>
<dbReference type="InterPro" id="IPR027417">
    <property type="entry name" value="P-loop_NTPase"/>
</dbReference>
<feature type="domain" description="CRESS-DNA virus Rep endonuclease" evidence="13">
    <location>
        <begin position="20"/>
        <end position="120"/>
    </location>
</feature>
<evidence type="ECO:0000256" key="4">
    <source>
        <dbReference type="ARBA" id="ARBA00022705"/>
    </source>
</evidence>
<evidence type="ECO:0000256" key="11">
    <source>
        <dbReference type="ARBA" id="ARBA00023125"/>
    </source>
</evidence>
<keyword evidence="5" id="KW-0540">Nuclease</keyword>
<dbReference type="Gene3D" id="3.40.1310.20">
    <property type="match status" value="1"/>
</dbReference>
<keyword evidence="4" id="KW-0235">DNA replication</keyword>
<keyword evidence="2" id="KW-0808">Transferase</keyword>
<dbReference type="PRINTS" id="PR00228">
    <property type="entry name" value="GEMCOATCLVL1"/>
</dbReference>
<evidence type="ECO:0000256" key="3">
    <source>
        <dbReference type="ARBA" id="ARBA00022695"/>
    </source>
</evidence>
<keyword evidence="10" id="KW-0190">Covalent protein-DNA linkage</keyword>
<organism evidence="14">
    <name type="scientific">uncultured virus</name>
    <dbReference type="NCBI Taxonomy" id="340016"/>
    <lineage>
        <taxon>Viruses</taxon>
        <taxon>environmental samples</taxon>
    </lineage>
</organism>
<dbReference type="SUPFAM" id="SSF55464">
    <property type="entry name" value="Origin of replication-binding domain, RBD-like"/>
    <property type="match status" value="1"/>
</dbReference>
<keyword evidence="3" id="KW-0548">Nucleotidyltransferase</keyword>
<dbReference type="GO" id="GO:0016779">
    <property type="term" value="F:nucleotidyltransferase activity"/>
    <property type="evidence" value="ECO:0007669"/>
    <property type="project" value="UniProtKB-KW"/>
</dbReference>
<protein>
    <submittedName>
        <fullName evidence="14">Rep</fullName>
    </submittedName>
</protein>
<proteinExistence type="predicted"/>
<dbReference type="GO" id="GO:0016787">
    <property type="term" value="F:hydrolase activity"/>
    <property type="evidence" value="ECO:0007669"/>
    <property type="project" value="UniProtKB-KW"/>
</dbReference>
<reference evidence="14" key="1">
    <citation type="submission" date="2017-01" db="EMBL/GenBank/DDBJ databases">
        <title>High-throughput sequencing uncovers low homogeneity in the biogeography of single-stranded DNA viruses.</title>
        <authorList>
            <person name="Pearson V.M."/>
            <person name="Rokyta D.R."/>
        </authorList>
    </citation>
    <scope>NUCLEOTIDE SEQUENCE</scope>
</reference>
<dbReference type="InterPro" id="IPR049912">
    <property type="entry name" value="CRESS_DNA_REP"/>
</dbReference>
<evidence type="ECO:0000256" key="9">
    <source>
        <dbReference type="ARBA" id="ARBA00022801"/>
    </source>
</evidence>
<evidence type="ECO:0000256" key="12">
    <source>
        <dbReference type="SAM" id="MobiDB-lite"/>
    </source>
</evidence>
<evidence type="ECO:0000256" key="2">
    <source>
        <dbReference type="ARBA" id="ARBA00022679"/>
    </source>
</evidence>
<evidence type="ECO:0000256" key="5">
    <source>
        <dbReference type="ARBA" id="ARBA00022722"/>
    </source>
</evidence>
<dbReference type="GO" id="GO:0004519">
    <property type="term" value="F:endonuclease activity"/>
    <property type="evidence" value="ECO:0007669"/>
    <property type="project" value="UniProtKB-KW"/>
</dbReference>
<comment type="subcellular location">
    <subcellularLocation>
        <location evidence="1">Host nucleus</location>
    </subcellularLocation>
</comment>
<keyword evidence="9" id="KW-0378">Hydrolase</keyword>
<dbReference type="Pfam" id="PF00799">
    <property type="entry name" value="Gemini_AL1"/>
    <property type="match status" value="1"/>
</dbReference>
<accession>A0A2K9LT42</accession>
<dbReference type="GO" id="GO:0003677">
    <property type="term" value="F:DNA binding"/>
    <property type="evidence" value="ECO:0007669"/>
    <property type="project" value="UniProtKB-KW"/>
</dbReference>
<keyword evidence="8" id="KW-0255">Endonuclease</keyword>
<dbReference type="Gene3D" id="3.40.50.300">
    <property type="entry name" value="P-loop containing nucleotide triphosphate hydrolases"/>
    <property type="match status" value="1"/>
</dbReference>
<dbReference type="GO" id="GO:0046872">
    <property type="term" value="F:metal ion binding"/>
    <property type="evidence" value="ECO:0007669"/>
    <property type="project" value="UniProtKB-KW"/>
</dbReference>
<name>A0A2K9LT42_9VIRU</name>
<dbReference type="GO" id="GO:0042025">
    <property type="term" value="C:host cell nucleus"/>
    <property type="evidence" value="ECO:0007669"/>
    <property type="project" value="UniProtKB-SubCell"/>
</dbReference>
<evidence type="ECO:0000256" key="7">
    <source>
        <dbReference type="ARBA" id="ARBA00022741"/>
    </source>
</evidence>
<keyword evidence="11" id="KW-0238">DNA-binding</keyword>
<gene>
    <name evidence="14" type="primary">Rep</name>
</gene>
<dbReference type="InterPro" id="IPR001301">
    <property type="entry name" value="Gemini_AL1_CLV"/>
</dbReference>
<evidence type="ECO:0000256" key="8">
    <source>
        <dbReference type="ARBA" id="ARBA00022759"/>
    </source>
</evidence>